<dbReference type="PANTHER" id="PTHR31490:SF90">
    <property type="entry name" value="ENDO-1,4-BETA-XYLANASE A"/>
    <property type="match status" value="1"/>
</dbReference>
<comment type="caution">
    <text evidence="8">The sequence shown here is derived from an EMBL/GenBank/DDBJ whole genome shotgun (WGS) entry which is preliminary data.</text>
</comment>
<reference evidence="8" key="1">
    <citation type="submission" date="2020-10" db="EMBL/GenBank/DDBJ databases">
        <authorList>
            <person name="Gilroy R."/>
        </authorList>
    </citation>
    <scope>NUCLEOTIDE SEQUENCE</scope>
    <source>
        <strain evidence="8">1370</strain>
    </source>
</reference>
<dbReference type="SMART" id="SM00633">
    <property type="entry name" value="Glyco_10"/>
    <property type="match status" value="1"/>
</dbReference>
<accession>A0A9D1NPP9</accession>
<comment type="catalytic activity">
    <reaction evidence="6">
        <text>Endohydrolysis of (1-&gt;4)-beta-D-xylosidic linkages in xylans.</text>
        <dbReference type="EC" id="3.2.1.8"/>
    </reaction>
</comment>
<dbReference type="InterPro" id="IPR001000">
    <property type="entry name" value="GH10_dom"/>
</dbReference>
<keyword evidence="5 6" id="KW-0624">Polysaccharide degradation</keyword>
<sequence>MKVKNSLRLLAAVTSLAMLVSCGESRPEYAYDAETPSLYEAYSDYFHIGAAINSWDLTDQTSDRFNLLVKHYDTFVMENETKPDQIHPTEDTYNFGPTDAFVEFGEANGKILRGHTLVWHSQCPQWFFEDNGQEASADLLVQRMKDHITTIVSRYKGRIDTWDVCNEVLDGGGMRFSDWIKIVGDYDGDGDKYDFIEIAFETAREADPDARLIINDYSLESDSNKAIKMYSMVKSMLEEGVPVDGVGLQMHVGIDMDVEAARENIKILARLKEINPDFVIEVTELDMSCYSWNDSSTEINFSKIEDDFNAKYVELFEMFIDLAEEGLLDSVVFWGFNDGDTWLNGYPVEGRTNYPFLMDAEYRLKSAFWEVVELPGKKS</sequence>
<evidence type="ECO:0000256" key="5">
    <source>
        <dbReference type="ARBA" id="ARBA00023326"/>
    </source>
</evidence>
<dbReference type="InterPro" id="IPR017853">
    <property type="entry name" value="GH"/>
</dbReference>
<dbReference type="PRINTS" id="PR00134">
    <property type="entry name" value="GLHYDRLASE10"/>
</dbReference>
<evidence type="ECO:0000256" key="4">
    <source>
        <dbReference type="ARBA" id="ARBA00023295"/>
    </source>
</evidence>
<dbReference type="SUPFAM" id="SSF51445">
    <property type="entry name" value="(Trans)glycosidases"/>
    <property type="match status" value="1"/>
</dbReference>
<reference evidence="8" key="2">
    <citation type="journal article" date="2021" name="PeerJ">
        <title>Extensive microbial diversity within the chicken gut microbiome revealed by metagenomics and culture.</title>
        <authorList>
            <person name="Gilroy R."/>
            <person name="Ravi A."/>
            <person name="Getino M."/>
            <person name="Pursley I."/>
            <person name="Horton D.L."/>
            <person name="Alikhan N.F."/>
            <person name="Baker D."/>
            <person name="Gharbi K."/>
            <person name="Hall N."/>
            <person name="Watson M."/>
            <person name="Adriaenssens E.M."/>
            <person name="Foster-Nyarko E."/>
            <person name="Jarju S."/>
            <person name="Secka A."/>
            <person name="Antonio M."/>
            <person name="Oren A."/>
            <person name="Chaudhuri R.R."/>
            <person name="La Ragione R."/>
            <person name="Hildebrand F."/>
            <person name="Pallen M.J."/>
        </authorList>
    </citation>
    <scope>NUCLEOTIDE SEQUENCE</scope>
    <source>
        <strain evidence="8">1370</strain>
    </source>
</reference>
<name>A0A9D1NPP9_9FIRM</name>
<evidence type="ECO:0000313" key="8">
    <source>
        <dbReference type="EMBL" id="HIV10283.1"/>
    </source>
</evidence>
<keyword evidence="3 6" id="KW-0119">Carbohydrate metabolism</keyword>
<organism evidence="8 9">
    <name type="scientific">Candidatus Faeciplasma avium</name>
    <dbReference type="NCBI Taxonomy" id="2840798"/>
    <lineage>
        <taxon>Bacteria</taxon>
        <taxon>Bacillati</taxon>
        <taxon>Bacillota</taxon>
        <taxon>Clostridia</taxon>
        <taxon>Eubacteriales</taxon>
        <taxon>Oscillospiraceae</taxon>
        <taxon>Oscillospiraceae incertae sedis</taxon>
        <taxon>Candidatus Faeciplasma</taxon>
    </lineage>
</organism>
<dbReference type="GO" id="GO:0000272">
    <property type="term" value="P:polysaccharide catabolic process"/>
    <property type="evidence" value="ECO:0007669"/>
    <property type="project" value="UniProtKB-KW"/>
</dbReference>
<dbReference type="EC" id="3.2.1.8" evidence="6"/>
<dbReference type="PROSITE" id="PS51760">
    <property type="entry name" value="GH10_2"/>
    <property type="match status" value="1"/>
</dbReference>
<dbReference type="EMBL" id="DVOL01000012">
    <property type="protein sequence ID" value="HIV10283.1"/>
    <property type="molecule type" value="Genomic_DNA"/>
</dbReference>
<evidence type="ECO:0000256" key="2">
    <source>
        <dbReference type="ARBA" id="ARBA00022801"/>
    </source>
</evidence>
<dbReference type="PANTHER" id="PTHR31490">
    <property type="entry name" value="GLYCOSYL HYDROLASE"/>
    <property type="match status" value="1"/>
</dbReference>
<evidence type="ECO:0000256" key="3">
    <source>
        <dbReference type="ARBA" id="ARBA00023277"/>
    </source>
</evidence>
<dbReference type="Proteomes" id="UP000823960">
    <property type="component" value="Unassembled WGS sequence"/>
</dbReference>
<keyword evidence="2 6" id="KW-0378">Hydrolase</keyword>
<gene>
    <name evidence="8" type="ORF">IAD28_01110</name>
</gene>
<evidence type="ECO:0000256" key="6">
    <source>
        <dbReference type="RuleBase" id="RU361174"/>
    </source>
</evidence>
<evidence type="ECO:0000313" key="9">
    <source>
        <dbReference type="Proteomes" id="UP000823960"/>
    </source>
</evidence>
<dbReference type="InterPro" id="IPR044846">
    <property type="entry name" value="GH10"/>
</dbReference>
<proteinExistence type="inferred from homology"/>
<feature type="domain" description="GH10" evidence="7">
    <location>
        <begin position="32"/>
        <end position="374"/>
    </location>
</feature>
<evidence type="ECO:0000259" key="7">
    <source>
        <dbReference type="PROSITE" id="PS51760"/>
    </source>
</evidence>
<dbReference type="PROSITE" id="PS51257">
    <property type="entry name" value="PROKAR_LIPOPROTEIN"/>
    <property type="match status" value="1"/>
</dbReference>
<keyword evidence="4 6" id="KW-0326">Glycosidase</keyword>
<dbReference type="Pfam" id="PF00331">
    <property type="entry name" value="Glyco_hydro_10"/>
    <property type="match status" value="1"/>
</dbReference>
<comment type="similarity">
    <text evidence="1 6">Belongs to the glycosyl hydrolase 10 (cellulase F) family.</text>
</comment>
<dbReference type="GO" id="GO:0031176">
    <property type="term" value="F:endo-1,4-beta-xylanase activity"/>
    <property type="evidence" value="ECO:0007669"/>
    <property type="project" value="UniProtKB-EC"/>
</dbReference>
<protein>
    <recommendedName>
        <fullName evidence="6">Beta-xylanase</fullName>
        <ecNumber evidence="6">3.2.1.8</ecNumber>
    </recommendedName>
</protein>
<dbReference type="Gene3D" id="3.20.20.80">
    <property type="entry name" value="Glycosidases"/>
    <property type="match status" value="1"/>
</dbReference>
<dbReference type="AlphaFoldDB" id="A0A9D1NPP9"/>
<evidence type="ECO:0000256" key="1">
    <source>
        <dbReference type="ARBA" id="ARBA00007495"/>
    </source>
</evidence>